<gene>
    <name evidence="3" type="ORF">SAMN05660964_00529</name>
</gene>
<evidence type="ECO:0008006" key="5">
    <source>
        <dbReference type="Google" id="ProtNLM"/>
    </source>
</evidence>
<dbReference type="InterPro" id="IPR025420">
    <property type="entry name" value="DUF4143"/>
</dbReference>
<evidence type="ECO:0000259" key="1">
    <source>
        <dbReference type="Pfam" id="PF13173"/>
    </source>
</evidence>
<dbReference type="Pfam" id="PF13635">
    <property type="entry name" value="DUF4143"/>
    <property type="match status" value="1"/>
</dbReference>
<dbReference type="PANTHER" id="PTHR43566">
    <property type="entry name" value="CONSERVED PROTEIN"/>
    <property type="match status" value="1"/>
</dbReference>
<evidence type="ECO:0000313" key="4">
    <source>
        <dbReference type="Proteomes" id="UP000199397"/>
    </source>
</evidence>
<feature type="domain" description="AAA" evidence="1">
    <location>
        <begin position="22"/>
        <end position="138"/>
    </location>
</feature>
<organism evidence="3 4">
    <name type="scientific">Thiothrix caldifontis</name>
    <dbReference type="NCBI Taxonomy" id="525918"/>
    <lineage>
        <taxon>Bacteria</taxon>
        <taxon>Pseudomonadati</taxon>
        <taxon>Pseudomonadota</taxon>
        <taxon>Gammaproteobacteria</taxon>
        <taxon>Thiotrichales</taxon>
        <taxon>Thiotrichaceae</taxon>
        <taxon>Thiothrix</taxon>
    </lineage>
</organism>
<name>A0A1H3X1F0_9GAMM</name>
<evidence type="ECO:0000259" key="2">
    <source>
        <dbReference type="Pfam" id="PF13635"/>
    </source>
</evidence>
<feature type="domain" description="DUF4143" evidence="2">
    <location>
        <begin position="200"/>
        <end position="360"/>
    </location>
</feature>
<keyword evidence="4" id="KW-1185">Reference proteome</keyword>
<sequence length="412" mass="45829">MNNASLYPRLLLTHVQEALADTPVVLITGPRQAGKTTLVRQLAGTGMRYLTLDDNLTLLAAQQDPVGFIRTLDRAVIDEIQRAPQLLLAIKKTVDEDRRPGRFLLTGSANLMTLPLVADSLAGRMETLPLYPFAQAETHYQTSCWLDAIFAGNIPVTTQPLLGDDLMEAVLQGGYPEALTRPNPRRRQAWHRQYLDALIQRDVQDIATIDKLGQLPLFLRALAEMAGQLCNYSQLGAQMGMDAKTANKYMGIFEQMYVLKRIPVWAGNRLKRVLKSPKLQFIDSGLLASVRGLTVDSLKRDRTLFGALLETFVYAELLKHSTWAQADYQILYYRDTNQYEVDFVVENRAGELIGVEVKASATLTEKDLRGLKRLAGLAGDAMKLGVILYDGTEALPLGEKLMAVPLSSLWGR</sequence>
<dbReference type="RefSeq" id="WP_093065134.1">
    <property type="nucleotide sequence ID" value="NZ_FNQP01000003.1"/>
</dbReference>
<dbReference type="Pfam" id="PF13173">
    <property type="entry name" value="AAA_14"/>
    <property type="match status" value="1"/>
</dbReference>
<reference evidence="3 4" key="1">
    <citation type="submission" date="2016-10" db="EMBL/GenBank/DDBJ databases">
        <authorList>
            <person name="de Groot N.N."/>
        </authorList>
    </citation>
    <scope>NUCLEOTIDE SEQUENCE [LARGE SCALE GENOMIC DNA]</scope>
    <source>
        <strain evidence="3 4">DSM 21228</strain>
    </source>
</reference>
<dbReference type="EMBL" id="FNQP01000003">
    <property type="protein sequence ID" value="SDZ92464.1"/>
    <property type="molecule type" value="Genomic_DNA"/>
</dbReference>
<dbReference type="PANTHER" id="PTHR43566:SF2">
    <property type="entry name" value="DUF4143 DOMAIN-CONTAINING PROTEIN"/>
    <property type="match status" value="1"/>
</dbReference>
<dbReference type="STRING" id="525918.SAMN05660964_00529"/>
<dbReference type="Proteomes" id="UP000199397">
    <property type="component" value="Unassembled WGS sequence"/>
</dbReference>
<accession>A0A1H3X1F0</accession>
<dbReference type="AlphaFoldDB" id="A0A1H3X1F0"/>
<protein>
    <recommendedName>
        <fullName evidence="5">AAA+ ATPase domain-containing protein</fullName>
    </recommendedName>
</protein>
<evidence type="ECO:0000313" key="3">
    <source>
        <dbReference type="EMBL" id="SDZ92464.1"/>
    </source>
</evidence>
<dbReference type="SUPFAM" id="SSF52540">
    <property type="entry name" value="P-loop containing nucleoside triphosphate hydrolases"/>
    <property type="match status" value="1"/>
</dbReference>
<dbReference type="InterPro" id="IPR041682">
    <property type="entry name" value="AAA_14"/>
</dbReference>
<proteinExistence type="predicted"/>
<dbReference type="OrthoDB" id="9771844at2"/>
<dbReference type="InterPro" id="IPR027417">
    <property type="entry name" value="P-loop_NTPase"/>
</dbReference>